<dbReference type="PANTHER" id="PTHR42951:SF14">
    <property type="entry name" value="METALLO-BETA-LACTAMASE SUPERFAMILY PROTEIN"/>
    <property type="match status" value="1"/>
</dbReference>
<dbReference type="Pfam" id="PF00753">
    <property type="entry name" value="Lactamase_B"/>
    <property type="match status" value="1"/>
</dbReference>
<dbReference type="InterPro" id="IPR050855">
    <property type="entry name" value="NDM-1-like"/>
</dbReference>
<organism evidence="2 3">
    <name type="scientific">Gordonia humi</name>
    <dbReference type="NCBI Taxonomy" id="686429"/>
    <lineage>
        <taxon>Bacteria</taxon>
        <taxon>Bacillati</taxon>
        <taxon>Actinomycetota</taxon>
        <taxon>Actinomycetes</taxon>
        <taxon>Mycobacteriales</taxon>
        <taxon>Gordoniaceae</taxon>
        <taxon>Gordonia</taxon>
    </lineage>
</organism>
<accession>A0A840ETL1</accession>
<dbReference type="Proteomes" id="UP000551501">
    <property type="component" value="Unassembled WGS sequence"/>
</dbReference>
<dbReference type="RefSeq" id="WP_183368837.1">
    <property type="nucleotide sequence ID" value="NZ_BAABHL010000022.1"/>
</dbReference>
<dbReference type="EMBL" id="JACIFP010000001">
    <property type="protein sequence ID" value="MBB4133674.1"/>
    <property type="molecule type" value="Genomic_DNA"/>
</dbReference>
<gene>
    <name evidence="2" type="ORF">BKA16_000226</name>
</gene>
<evidence type="ECO:0000313" key="2">
    <source>
        <dbReference type="EMBL" id="MBB4133674.1"/>
    </source>
</evidence>
<evidence type="ECO:0000313" key="3">
    <source>
        <dbReference type="Proteomes" id="UP000551501"/>
    </source>
</evidence>
<dbReference type="InterPro" id="IPR001279">
    <property type="entry name" value="Metallo-B-lactamas"/>
</dbReference>
<dbReference type="SUPFAM" id="SSF56281">
    <property type="entry name" value="Metallo-hydrolase/oxidoreductase"/>
    <property type="match status" value="1"/>
</dbReference>
<evidence type="ECO:0000259" key="1">
    <source>
        <dbReference type="SMART" id="SM00849"/>
    </source>
</evidence>
<dbReference type="Gene3D" id="3.60.15.10">
    <property type="entry name" value="Ribonuclease Z/Hydroxyacylglutathione hydrolase-like"/>
    <property type="match status" value="1"/>
</dbReference>
<sequence length="251" mass="26199">MAELTVTTISHGDAKTHFVSTSTVNWVILQDRSGVTLVDGGYPGHAGAVVESLRRIGSAPEEVRAALLTHAHVDHLGGLARLRREHTFDVFAEPEEVGHARRDYLQQADASTIGPIAYRPAVIRWLGTVLRLGALDKTGLPDTQAFDGLSELPGSPVAVPTHGHTRGHSAFTVGDGEVLISGDALISGHPIAKHAGPQCLGHVFTHDVAANEAAVASLADLDAVIVMPGHGPLLAGAVGTFVEQALTRSGD</sequence>
<dbReference type="AlphaFoldDB" id="A0A840ETL1"/>
<feature type="domain" description="Metallo-beta-lactamase" evidence="1">
    <location>
        <begin position="23"/>
        <end position="230"/>
    </location>
</feature>
<comment type="caution">
    <text evidence="2">The sequence shown here is derived from an EMBL/GenBank/DDBJ whole genome shotgun (WGS) entry which is preliminary data.</text>
</comment>
<protein>
    <submittedName>
        <fullName evidence="2">Glyoxylase-like metal-dependent hydrolase (Beta-lactamase superfamily II)</fullName>
    </submittedName>
</protein>
<dbReference type="InterPro" id="IPR036866">
    <property type="entry name" value="RibonucZ/Hydroxyglut_hydro"/>
</dbReference>
<reference evidence="2 3" key="1">
    <citation type="submission" date="2020-08" db="EMBL/GenBank/DDBJ databases">
        <title>Sequencing the genomes of 1000 actinobacteria strains.</title>
        <authorList>
            <person name="Klenk H.-P."/>
        </authorList>
    </citation>
    <scope>NUCLEOTIDE SEQUENCE [LARGE SCALE GENOMIC DNA]</scope>
    <source>
        <strain evidence="2 3">DSM 45298</strain>
    </source>
</reference>
<dbReference type="SMART" id="SM00849">
    <property type="entry name" value="Lactamase_B"/>
    <property type="match status" value="1"/>
</dbReference>
<name>A0A840ETL1_9ACTN</name>
<keyword evidence="2" id="KW-0378">Hydrolase</keyword>
<keyword evidence="3" id="KW-1185">Reference proteome</keyword>
<dbReference type="PANTHER" id="PTHR42951">
    <property type="entry name" value="METALLO-BETA-LACTAMASE DOMAIN-CONTAINING"/>
    <property type="match status" value="1"/>
</dbReference>
<dbReference type="GO" id="GO:0016787">
    <property type="term" value="F:hydrolase activity"/>
    <property type="evidence" value="ECO:0007669"/>
    <property type="project" value="UniProtKB-KW"/>
</dbReference>
<proteinExistence type="predicted"/>